<dbReference type="OrthoDB" id="1678364at2"/>
<comment type="caution">
    <text evidence="2">The sequence shown here is derived from an EMBL/GenBank/DDBJ whole genome shotgun (WGS) entry which is preliminary data.</text>
</comment>
<organism evidence="2 3">
    <name type="scientific">Gallaecimonas pentaromativorans</name>
    <dbReference type="NCBI Taxonomy" id="584787"/>
    <lineage>
        <taxon>Bacteria</taxon>
        <taxon>Pseudomonadati</taxon>
        <taxon>Pseudomonadota</taxon>
        <taxon>Gammaproteobacteria</taxon>
        <taxon>Enterobacterales</taxon>
        <taxon>Gallaecimonadaceae</taxon>
        <taxon>Gallaecimonas</taxon>
    </lineage>
</organism>
<name>A0A3N1P0Z2_9GAMM</name>
<keyword evidence="3" id="KW-1185">Reference proteome</keyword>
<dbReference type="AlphaFoldDB" id="A0A3N1P0Z2"/>
<keyword evidence="1" id="KW-0732">Signal</keyword>
<dbReference type="RefSeq" id="WP_050659477.1">
    <property type="nucleotide sequence ID" value="NZ_LFWC01000009.1"/>
</dbReference>
<accession>A0A3N1P0Z2</accession>
<gene>
    <name evidence="2" type="ORF">EDC28_106180</name>
</gene>
<dbReference type="PROSITE" id="PS51257">
    <property type="entry name" value="PROKAR_LIPOPROTEIN"/>
    <property type="match status" value="1"/>
</dbReference>
<feature type="chain" id="PRO_5018048587" description="DNA-binding protein" evidence="1">
    <location>
        <begin position="21"/>
        <end position="130"/>
    </location>
</feature>
<evidence type="ECO:0000313" key="2">
    <source>
        <dbReference type="EMBL" id="ROQ24932.1"/>
    </source>
</evidence>
<protein>
    <recommendedName>
        <fullName evidence="4">DNA-binding protein</fullName>
    </recommendedName>
</protein>
<dbReference type="EMBL" id="RJUL01000006">
    <property type="protein sequence ID" value="ROQ24932.1"/>
    <property type="molecule type" value="Genomic_DNA"/>
</dbReference>
<sequence length="130" mass="13920">MSAKWSLALAAVALCGCTQAASTPAKEPTVITKSDKSQPLKPVKGVAVTFKGKVVFQGLEGGFFGIIDDTGRKWLPLSLPKEMRRPGLVVEVDGTPDPDVMTIQQWGTPLRINSIKVLDDKDAVAPGVRY</sequence>
<dbReference type="Proteomes" id="UP000268033">
    <property type="component" value="Unassembled WGS sequence"/>
</dbReference>
<feature type="signal peptide" evidence="1">
    <location>
        <begin position="1"/>
        <end position="20"/>
    </location>
</feature>
<evidence type="ECO:0000256" key="1">
    <source>
        <dbReference type="SAM" id="SignalP"/>
    </source>
</evidence>
<dbReference type="STRING" id="584787.GCA_001247655_04024"/>
<reference evidence="2 3" key="1">
    <citation type="submission" date="2018-11" db="EMBL/GenBank/DDBJ databases">
        <title>Genomic Encyclopedia of Type Strains, Phase IV (KMG-IV): sequencing the most valuable type-strain genomes for metagenomic binning, comparative biology and taxonomic classification.</title>
        <authorList>
            <person name="Goeker M."/>
        </authorList>
    </citation>
    <scope>NUCLEOTIDE SEQUENCE [LARGE SCALE GENOMIC DNA]</scope>
    <source>
        <strain evidence="2 3">DSM 21945</strain>
    </source>
</reference>
<evidence type="ECO:0008006" key="4">
    <source>
        <dbReference type="Google" id="ProtNLM"/>
    </source>
</evidence>
<evidence type="ECO:0000313" key="3">
    <source>
        <dbReference type="Proteomes" id="UP000268033"/>
    </source>
</evidence>
<proteinExistence type="predicted"/>